<accession>A0A9P6ZR25</accession>
<evidence type="ECO:0000313" key="3">
    <source>
        <dbReference type="Proteomes" id="UP000714275"/>
    </source>
</evidence>
<gene>
    <name evidence="2" type="ORF">EV702DRAFT_1125887</name>
</gene>
<dbReference type="OrthoDB" id="2627098at2759"/>
<protein>
    <submittedName>
        <fullName evidence="2">Uncharacterized protein</fullName>
    </submittedName>
</protein>
<comment type="caution">
    <text evidence="2">The sequence shown here is derived from an EMBL/GenBank/DDBJ whole genome shotgun (WGS) entry which is preliminary data.</text>
</comment>
<dbReference type="Proteomes" id="UP000714275">
    <property type="component" value="Unassembled WGS sequence"/>
</dbReference>
<reference evidence="2" key="1">
    <citation type="journal article" date="2020" name="New Phytol.">
        <title>Comparative genomics reveals dynamic genome evolution in host specialist ectomycorrhizal fungi.</title>
        <authorList>
            <person name="Lofgren L.A."/>
            <person name="Nguyen N.H."/>
            <person name="Vilgalys R."/>
            <person name="Ruytinx J."/>
            <person name="Liao H.L."/>
            <person name="Branco S."/>
            <person name="Kuo A."/>
            <person name="LaButti K."/>
            <person name="Lipzen A."/>
            <person name="Andreopoulos W."/>
            <person name="Pangilinan J."/>
            <person name="Riley R."/>
            <person name="Hundley H."/>
            <person name="Na H."/>
            <person name="Barry K."/>
            <person name="Grigoriev I.V."/>
            <person name="Stajich J.E."/>
            <person name="Kennedy P.G."/>
        </authorList>
    </citation>
    <scope>NUCLEOTIDE SEQUENCE</scope>
    <source>
        <strain evidence="2">DOB743</strain>
    </source>
</reference>
<dbReference type="EMBL" id="JABBWD010000043">
    <property type="protein sequence ID" value="KAG1774251.1"/>
    <property type="molecule type" value="Genomic_DNA"/>
</dbReference>
<evidence type="ECO:0000256" key="1">
    <source>
        <dbReference type="SAM" id="Phobius"/>
    </source>
</evidence>
<sequence length="95" mass="10828">MQSWRTVNGPLYTVLVKHNIFYYACGLFLAAVNALMAILFSQSAYHSVFEDFQLSIHAILATRMYLHLWYIDQHMHDSAVVLISMSDMLPTDGTA</sequence>
<organism evidence="2 3">
    <name type="scientific">Suillus placidus</name>
    <dbReference type="NCBI Taxonomy" id="48579"/>
    <lineage>
        <taxon>Eukaryota</taxon>
        <taxon>Fungi</taxon>
        <taxon>Dikarya</taxon>
        <taxon>Basidiomycota</taxon>
        <taxon>Agaricomycotina</taxon>
        <taxon>Agaricomycetes</taxon>
        <taxon>Agaricomycetidae</taxon>
        <taxon>Boletales</taxon>
        <taxon>Suillineae</taxon>
        <taxon>Suillaceae</taxon>
        <taxon>Suillus</taxon>
    </lineage>
</organism>
<keyword evidence="1" id="KW-1133">Transmembrane helix</keyword>
<keyword evidence="1" id="KW-0472">Membrane</keyword>
<evidence type="ECO:0000313" key="2">
    <source>
        <dbReference type="EMBL" id="KAG1774251.1"/>
    </source>
</evidence>
<keyword evidence="1" id="KW-0812">Transmembrane</keyword>
<proteinExistence type="predicted"/>
<feature type="transmembrane region" description="Helical" evidence="1">
    <location>
        <begin position="20"/>
        <end position="40"/>
    </location>
</feature>
<name>A0A9P6ZR25_9AGAM</name>
<dbReference type="AlphaFoldDB" id="A0A9P6ZR25"/>
<keyword evidence="3" id="KW-1185">Reference proteome</keyword>